<feature type="transmembrane region" description="Helical" evidence="1">
    <location>
        <begin position="12"/>
        <end position="31"/>
    </location>
</feature>
<dbReference type="STRING" id="545695.TREAZ_2936"/>
<dbReference type="AlphaFoldDB" id="F5YBT2"/>
<reference evidence="2 3" key="2">
    <citation type="journal article" date="2011" name="ISME J.">
        <title>RNA-seq reveals cooperative metabolic interactions between two termite-gut spirochete species in co-culture.</title>
        <authorList>
            <person name="Rosenthal A.Z."/>
            <person name="Matson E.G."/>
            <person name="Eldar A."/>
            <person name="Leadbetter J.R."/>
        </authorList>
    </citation>
    <scope>NUCLEOTIDE SEQUENCE [LARGE SCALE GENOMIC DNA]</scope>
    <source>
        <strain evidence="3">ATCC BAA-888 / DSM 13862 / ZAS-9</strain>
    </source>
</reference>
<evidence type="ECO:0000313" key="3">
    <source>
        <dbReference type="Proteomes" id="UP000009222"/>
    </source>
</evidence>
<keyword evidence="1" id="KW-0472">Membrane</keyword>
<proteinExistence type="predicted"/>
<keyword evidence="3" id="KW-1185">Reference proteome</keyword>
<accession>F5YBT2</accession>
<evidence type="ECO:0000256" key="1">
    <source>
        <dbReference type="SAM" id="Phobius"/>
    </source>
</evidence>
<dbReference type="EMBL" id="CP001841">
    <property type="protein sequence ID" value="AEF80698.1"/>
    <property type="molecule type" value="Genomic_DNA"/>
</dbReference>
<keyword evidence="1" id="KW-0812">Transmembrane</keyword>
<keyword evidence="1" id="KW-1133">Transmembrane helix</keyword>
<dbReference type="Proteomes" id="UP000009222">
    <property type="component" value="Chromosome"/>
</dbReference>
<dbReference type="InParanoid" id="F5YBT2"/>
<gene>
    <name evidence="2" type="ordered locus">TREAZ_2936</name>
</gene>
<sequence length="54" mass="6235">MDFVFEDSEKKFVKGFAIISGFILFLLAFFICILSSYFLAFLACFFFGYFVVAC</sequence>
<reference evidence="3" key="1">
    <citation type="submission" date="2009-12" db="EMBL/GenBank/DDBJ databases">
        <title>Complete sequence of Treponema azotonutricium strain ZAS-9.</title>
        <authorList>
            <person name="Tetu S.G."/>
            <person name="Matson E."/>
            <person name="Ren Q."/>
            <person name="Seshadri R."/>
            <person name="Elbourne L."/>
            <person name="Hassan K.A."/>
            <person name="Durkin A."/>
            <person name="Radune D."/>
            <person name="Mohamoud Y."/>
            <person name="Shay R."/>
            <person name="Jin S."/>
            <person name="Zhang X."/>
            <person name="Lucey K."/>
            <person name="Ballor N.R."/>
            <person name="Ottesen E."/>
            <person name="Rosenthal R."/>
            <person name="Allen A."/>
            <person name="Leadbetter J.R."/>
            <person name="Paulsen I.T."/>
        </authorList>
    </citation>
    <scope>NUCLEOTIDE SEQUENCE [LARGE SCALE GENOMIC DNA]</scope>
    <source>
        <strain evidence="3">ATCC BAA-888 / DSM 13862 / ZAS-9</strain>
    </source>
</reference>
<evidence type="ECO:0000313" key="2">
    <source>
        <dbReference type="EMBL" id="AEF80698.1"/>
    </source>
</evidence>
<dbReference type="KEGG" id="taz:TREAZ_2936"/>
<protein>
    <submittedName>
        <fullName evidence="2">Uncharacterized protein</fullName>
    </submittedName>
</protein>
<organism evidence="2 3">
    <name type="scientific">Leadbettera azotonutricia (strain ATCC BAA-888 / DSM 13862 / ZAS-9)</name>
    <name type="common">Treponema azotonutricium</name>
    <dbReference type="NCBI Taxonomy" id="545695"/>
    <lineage>
        <taxon>Bacteria</taxon>
        <taxon>Pseudomonadati</taxon>
        <taxon>Spirochaetota</taxon>
        <taxon>Spirochaetia</taxon>
        <taxon>Spirochaetales</taxon>
        <taxon>Breznakiellaceae</taxon>
        <taxon>Leadbettera</taxon>
    </lineage>
</organism>
<name>F5YBT2_LEAAZ</name>
<dbReference type="HOGENOM" id="CLU_3049062_0_0_12"/>